<protein>
    <submittedName>
        <fullName evidence="1">Uncharacterized protein</fullName>
    </submittedName>
</protein>
<organism evidence="1 2">
    <name type="scientific">Arthrobacter cryoconiti</name>
    <dbReference type="NCBI Taxonomy" id="748907"/>
    <lineage>
        <taxon>Bacteria</taxon>
        <taxon>Bacillati</taxon>
        <taxon>Actinomycetota</taxon>
        <taxon>Actinomycetes</taxon>
        <taxon>Micrococcales</taxon>
        <taxon>Micrococcaceae</taxon>
        <taxon>Arthrobacter</taxon>
    </lineage>
</organism>
<sequence>MSAFITSKDTVDLLTTAAMVITGGLGIPNKEAVDPAAVATADQTGQMLVNANYASVNYRYSEDEKPYEYTWQPVAELIEATVSPFVWMQVFQAAACFEYQACESPDWAESETCKFITLIRKFIDGALVDWPKVGIPHRPGKQEWRGLDECSWDWTRDQGFPQSMNA</sequence>
<evidence type="ECO:0000313" key="2">
    <source>
        <dbReference type="Proteomes" id="UP001595773"/>
    </source>
</evidence>
<comment type="caution">
    <text evidence="1">The sequence shown here is derived from an EMBL/GenBank/DDBJ whole genome shotgun (WGS) entry which is preliminary data.</text>
</comment>
<gene>
    <name evidence="1" type="ORF">ACFOW9_16755</name>
</gene>
<name>A0ABV8R7Q5_9MICC</name>
<dbReference type="Proteomes" id="UP001595773">
    <property type="component" value="Unassembled WGS sequence"/>
</dbReference>
<reference evidence="2" key="1">
    <citation type="journal article" date="2019" name="Int. J. Syst. Evol. Microbiol.">
        <title>The Global Catalogue of Microorganisms (GCM) 10K type strain sequencing project: providing services to taxonomists for standard genome sequencing and annotation.</title>
        <authorList>
            <consortium name="The Broad Institute Genomics Platform"/>
            <consortium name="The Broad Institute Genome Sequencing Center for Infectious Disease"/>
            <person name="Wu L."/>
            <person name="Ma J."/>
        </authorList>
    </citation>
    <scope>NUCLEOTIDE SEQUENCE [LARGE SCALE GENOMIC DNA]</scope>
    <source>
        <strain evidence="2">CGMCC 1.10698</strain>
    </source>
</reference>
<proteinExistence type="predicted"/>
<keyword evidence="2" id="KW-1185">Reference proteome</keyword>
<dbReference type="EMBL" id="JBHSCQ010000024">
    <property type="protein sequence ID" value="MFC4267259.1"/>
    <property type="molecule type" value="Genomic_DNA"/>
</dbReference>
<accession>A0ABV8R7Q5</accession>
<evidence type="ECO:0000313" key="1">
    <source>
        <dbReference type="EMBL" id="MFC4267259.1"/>
    </source>
</evidence>
<dbReference type="RefSeq" id="WP_230068241.1">
    <property type="nucleotide sequence ID" value="NZ_BAABLL010000017.1"/>
</dbReference>